<feature type="domain" description="Flavodoxin-like" evidence="5">
    <location>
        <begin position="4"/>
        <end position="184"/>
    </location>
</feature>
<comment type="cofactor">
    <cofactor evidence="1">
        <name>FMN</name>
        <dbReference type="ChEBI" id="CHEBI:58210"/>
    </cofactor>
</comment>
<evidence type="ECO:0000313" key="6">
    <source>
        <dbReference type="EMBL" id="WBA09305.1"/>
    </source>
</evidence>
<dbReference type="InterPro" id="IPR005025">
    <property type="entry name" value="FMN_Rdtase-like_dom"/>
</dbReference>
<name>A0AA47KLR0_9GAMM</name>
<sequence>MTKVLVLYYSRSGNTRKLAQQVARGIEAQGVEAVLRTVPELPAYPDGQTPASTAKDPFVTRQDLLDCHGLALGSPVRFGNMAAPLKQFIDSTSGEWLSGALIDKPAAVFGAGSMLHGGQETTLLTMTVPLLHHGMMLLGVPHSERALHTTEGGGSPYGASSVADANQPLMADEKQIAKALGQRLARFAQTVHHHLG</sequence>
<dbReference type="GO" id="GO:0009055">
    <property type="term" value="F:electron transfer activity"/>
    <property type="evidence" value="ECO:0007669"/>
    <property type="project" value="InterPro"/>
</dbReference>
<evidence type="ECO:0000259" key="5">
    <source>
        <dbReference type="PROSITE" id="PS50902"/>
    </source>
</evidence>
<dbReference type="SUPFAM" id="SSF52218">
    <property type="entry name" value="Flavoproteins"/>
    <property type="match status" value="1"/>
</dbReference>
<keyword evidence="6" id="KW-0560">Oxidoreductase</keyword>
<dbReference type="PROSITE" id="PS00201">
    <property type="entry name" value="FLAVODOXIN"/>
    <property type="match status" value="1"/>
</dbReference>
<dbReference type="GO" id="GO:0010181">
    <property type="term" value="F:FMN binding"/>
    <property type="evidence" value="ECO:0007669"/>
    <property type="project" value="InterPro"/>
</dbReference>
<gene>
    <name evidence="6" type="primary">wrbA</name>
    <name evidence="6" type="ORF">N8M53_03585</name>
</gene>
<reference evidence="6" key="1">
    <citation type="submission" date="2022-09" db="EMBL/GenBank/DDBJ databases">
        <authorList>
            <person name="Li Z.-J."/>
        </authorList>
    </citation>
    <scope>NUCLEOTIDE SEQUENCE</scope>
    <source>
        <strain evidence="6">TGB11</strain>
    </source>
</reference>
<dbReference type="PROSITE" id="PS50902">
    <property type="entry name" value="FLAVODOXIN_LIKE"/>
    <property type="match status" value="1"/>
</dbReference>
<dbReference type="NCBIfam" id="TIGR01755">
    <property type="entry name" value="flav_wrbA"/>
    <property type="match status" value="1"/>
</dbReference>
<dbReference type="NCBIfam" id="NF002999">
    <property type="entry name" value="PRK03767.1"/>
    <property type="match status" value="1"/>
</dbReference>
<dbReference type="AlphaFoldDB" id="A0AA47KLR0"/>
<accession>A0AA47KLR0</accession>
<dbReference type="RefSeq" id="WP_269579510.1">
    <property type="nucleotide sequence ID" value="NZ_CP114588.1"/>
</dbReference>
<dbReference type="Pfam" id="PF03358">
    <property type="entry name" value="FMN_red"/>
    <property type="match status" value="1"/>
</dbReference>
<organism evidence="6 7">
    <name type="scientific">Salinivibrio kushneri</name>
    <dbReference type="NCBI Taxonomy" id="1908198"/>
    <lineage>
        <taxon>Bacteria</taxon>
        <taxon>Pseudomonadati</taxon>
        <taxon>Pseudomonadota</taxon>
        <taxon>Gammaproteobacteria</taxon>
        <taxon>Vibrionales</taxon>
        <taxon>Vibrionaceae</taxon>
        <taxon>Salinivibrio</taxon>
    </lineage>
</organism>
<dbReference type="PANTHER" id="PTHR30546:SF23">
    <property type="entry name" value="FLAVOPROTEIN-LIKE PROTEIN YCP4-RELATED"/>
    <property type="match status" value="1"/>
</dbReference>
<dbReference type="InterPro" id="IPR008254">
    <property type="entry name" value="Flavodoxin/NO_synth"/>
</dbReference>
<dbReference type="InterPro" id="IPR029039">
    <property type="entry name" value="Flavoprotein-like_sf"/>
</dbReference>
<dbReference type="Proteomes" id="UP001164748">
    <property type="component" value="Chromosome"/>
</dbReference>
<dbReference type="Gene3D" id="3.40.50.360">
    <property type="match status" value="1"/>
</dbReference>
<evidence type="ECO:0000256" key="2">
    <source>
        <dbReference type="ARBA" id="ARBA00006961"/>
    </source>
</evidence>
<dbReference type="FunFam" id="3.40.50.360:FF:000001">
    <property type="entry name" value="NAD(P)H dehydrogenase (Quinone) FQR1-like"/>
    <property type="match status" value="1"/>
</dbReference>
<dbReference type="EC" id="1.6.5.2" evidence="6"/>
<evidence type="ECO:0000313" key="7">
    <source>
        <dbReference type="Proteomes" id="UP001164748"/>
    </source>
</evidence>
<keyword evidence="4" id="KW-0288">FMN</keyword>
<dbReference type="EMBL" id="CP114588">
    <property type="protein sequence ID" value="WBA09305.1"/>
    <property type="molecule type" value="Genomic_DNA"/>
</dbReference>
<evidence type="ECO:0000256" key="1">
    <source>
        <dbReference type="ARBA" id="ARBA00001917"/>
    </source>
</evidence>
<comment type="similarity">
    <text evidence="2">Belongs to the WrbA family.</text>
</comment>
<protein>
    <submittedName>
        <fullName evidence="6">NAD(P)H:quinone oxidoreductase</fullName>
        <ecNumber evidence="6">1.6.5.2</ecNumber>
    </submittedName>
</protein>
<keyword evidence="3" id="KW-0285">Flavoprotein</keyword>
<evidence type="ECO:0000256" key="4">
    <source>
        <dbReference type="ARBA" id="ARBA00022643"/>
    </source>
</evidence>
<dbReference type="InterPro" id="IPR001226">
    <property type="entry name" value="Flavodoxin_CS"/>
</dbReference>
<dbReference type="InterPro" id="IPR010089">
    <property type="entry name" value="Flavoprotein_WrbA-like"/>
</dbReference>
<dbReference type="GO" id="GO:0016020">
    <property type="term" value="C:membrane"/>
    <property type="evidence" value="ECO:0007669"/>
    <property type="project" value="TreeGrafter"/>
</dbReference>
<evidence type="ECO:0000256" key="3">
    <source>
        <dbReference type="ARBA" id="ARBA00022630"/>
    </source>
</evidence>
<dbReference type="GO" id="GO:0003955">
    <property type="term" value="F:NAD(P)H dehydrogenase (quinone) activity"/>
    <property type="evidence" value="ECO:0007669"/>
    <property type="project" value="UniProtKB-EC"/>
</dbReference>
<proteinExistence type="inferred from homology"/>
<dbReference type="PANTHER" id="PTHR30546">
    <property type="entry name" value="FLAVODOXIN-RELATED PROTEIN WRBA-RELATED"/>
    <property type="match status" value="1"/>
</dbReference>